<organism evidence="1 2">
    <name type="scientific">Catharus ustulatus</name>
    <name type="common">Russet-backed thrush</name>
    <name type="synonym">Hylocichla ustulatus</name>
    <dbReference type="NCBI Taxonomy" id="91951"/>
    <lineage>
        <taxon>Eukaryota</taxon>
        <taxon>Metazoa</taxon>
        <taxon>Chordata</taxon>
        <taxon>Craniata</taxon>
        <taxon>Vertebrata</taxon>
        <taxon>Euteleostomi</taxon>
        <taxon>Archelosauria</taxon>
        <taxon>Archosauria</taxon>
        <taxon>Dinosauria</taxon>
        <taxon>Saurischia</taxon>
        <taxon>Theropoda</taxon>
        <taxon>Coelurosauria</taxon>
        <taxon>Aves</taxon>
        <taxon>Neognathae</taxon>
        <taxon>Neoaves</taxon>
        <taxon>Telluraves</taxon>
        <taxon>Australaves</taxon>
        <taxon>Passeriformes</taxon>
        <taxon>Turdidae</taxon>
        <taxon>Catharus</taxon>
    </lineage>
</organism>
<dbReference type="Ensembl" id="ENSCUST00005015614.1">
    <property type="protein sequence ID" value="ENSCUSP00005015029.1"/>
    <property type="gene ID" value="ENSCUSG00005009664.1"/>
</dbReference>
<dbReference type="AlphaFoldDB" id="A0A8C3Y3Q2"/>
<name>A0A8C3Y3Q2_CATUS</name>
<reference evidence="1" key="1">
    <citation type="submission" date="2020-10" db="EMBL/GenBank/DDBJ databases">
        <title>Catharus ustulatus (Swainson's thrush) genome, bCatUst1, primary haplotype v2.</title>
        <authorList>
            <person name="Delmore K."/>
            <person name="Vafadar M."/>
            <person name="Formenti G."/>
            <person name="Chow W."/>
            <person name="Pelan S."/>
            <person name="Howe K."/>
            <person name="Rhie A."/>
            <person name="Mountcastle J."/>
            <person name="Haase B."/>
            <person name="Fedrigo O."/>
            <person name="Jarvis E.D."/>
        </authorList>
    </citation>
    <scope>NUCLEOTIDE SEQUENCE [LARGE SCALE GENOMIC DNA]</scope>
</reference>
<sequence length="150" mass="16358">DFIVKSAIDSETELHKTIKINSICDLTNRASKLTSLHLLAVLRHVVRADGAQEFDVIIAVVLGHLLGVGLVRTHANKFNFLVFPPIVEQQVVGHADPVRFHGVSLAIIIIPNIPCKQRKLLINSAIPGEGSAALSGIYFFTFLAQGFLLQ</sequence>
<evidence type="ECO:0000313" key="1">
    <source>
        <dbReference type="Ensembl" id="ENSCUSP00005015029.1"/>
    </source>
</evidence>
<evidence type="ECO:0000313" key="2">
    <source>
        <dbReference type="Proteomes" id="UP000694563"/>
    </source>
</evidence>
<keyword evidence="2" id="KW-1185">Reference proteome</keyword>
<protein>
    <submittedName>
        <fullName evidence="1">Uncharacterized protein</fullName>
    </submittedName>
</protein>
<proteinExistence type="predicted"/>
<reference evidence="1" key="2">
    <citation type="submission" date="2025-08" db="UniProtKB">
        <authorList>
            <consortium name="Ensembl"/>
        </authorList>
    </citation>
    <scope>IDENTIFICATION</scope>
</reference>
<reference evidence="1" key="3">
    <citation type="submission" date="2025-09" db="UniProtKB">
        <authorList>
            <consortium name="Ensembl"/>
        </authorList>
    </citation>
    <scope>IDENTIFICATION</scope>
</reference>
<dbReference type="Proteomes" id="UP000694563">
    <property type="component" value="Chromosome 26"/>
</dbReference>
<accession>A0A8C3Y3Q2</accession>